<dbReference type="Pfam" id="PF01869">
    <property type="entry name" value="BcrAD_BadFG"/>
    <property type="match status" value="1"/>
</dbReference>
<feature type="compositionally biased region" description="Basic and acidic residues" evidence="1">
    <location>
        <begin position="326"/>
        <end position="336"/>
    </location>
</feature>
<dbReference type="STRING" id="561176.SAMN04488561_1229"/>
<accession>A0A1H5IKJ0</accession>
<dbReference type="OrthoDB" id="8701357at2"/>
<keyword evidence="3" id="KW-0418">Kinase</keyword>
<dbReference type="EMBL" id="FNUC01000003">
    <property type="protein sequence ID" value="SEE40685.1"/>
    <property type="molecule type" value="Genomic_DNA"/>
</dbReference>
<feature type="region of interest" description="Disordered" evidence="1">
    <location>
        <begin position="271"/>
        <end position="336"/>
    </location>
</feature>
<dbReference type="AlphaFoldDB" id="A0A1H5IKJ0"/>
<dbReference type="PANTHER" id="PTHR43190">
    <property type="entry name" value="N-ACETYL-D-GLUCOSAMINE KINASE"/>
    <property type="match status" value="1"/>
</dbReference>
<gene>
    <name evidence="3" type="ORF">SAMN04488561_1229</name>
</gene>
<dbReference type="InterPro" id="IPR043129">
    <property type="entry name" value="ATPase_NBD"/>
</dbReference>
<dbReference type="PANTHER" id="PTHR43190:SF3">
    <property type="entry name" value="N-ACETYL-D-GLUCOSAMINE KINASE"/>
    <property type="match status" value="1"/>
</dbReference>
<keyword evidence="3" id="KW-0808">Transferase</keyword>
<proteinExistence type="predicted"/>
<keyword evidence="4" id="KW-1185">Reference proteome</keyword>
<dbReference type="InterPro" id="IPR002731">
    <property type="entry name" value="ATPase_BadF"/>
</dbReference>
<dbReference type="InterPro" id="IPR052519">
    <property type="entry name" value="Euk-type_GlcNAc_Kinase"/>
</dbReference>
<evidence type="ECO:0000259" key="2">
    <source>
        <dbReference type="Pfam" id="PF01869"/>
    </source>
</evidence>
<feature type="domain" description="ATPase BadF/BadG/BcrA/BcrD type" evidence="2">
    <location>
        <begin position="9"/>
        <end position="269"/>
    </location>
</feature>
<evidence type="ECO:0000313" key="3">
    <source>
        <dbReference type="EMBL" id="SEE40685.1"/>
    </source>
</evidence>
<name>A0A1H5IKJ0_9ACTN</name>
<feature type="compositionally biased region" description="Low complexity" evidence="1">
    <location>
        <begin position="271"/>
        <end position="310"/>
    </location>
</feature>
<evidence type="ECO:0000313" key="4">
    <source>
        <dbReference type="Proteomes" id="UP000181980"/>
    </source>
</evidence>
<dbReference type="Proteomes" id="UP000181980">
    <property type="component" value="Unassembled WGS sequence"/>
</dbReference>
<dbReference type="GO" id="GO:0016301">
    <property type="term" value="F:kinase activity"/>
    <property type="evidence" value="ECO:0007669"/>
    <property type="project" value="UniProtKB-KW"/>
</dbReference>
<reference evidence="4" key="1">
    <citation type="submission" date="2016-10" db="EMBL/GenBank/DDBJ databases">
        <authorList>
            <person name="Varghese N."/>
            <person name="Submissions S."/>
        </authorList>
    </citation>
    <scope>NUCLEOTIDE SEQUENCE [LARGE SCALE GENOMIC DNA]</scope>
    <source>
        <strain evidence="4">DSM 45237</strain>
    </source>
</reference>
<protein>
    <submittedName>
        <fullName evidence="3">Glucosamine kinase</fullName>
    </submittedName>
</protein>
<dbReference type="Gene3D" id="3.30.420.40">
    <property type="match status" value="2"/>
</dbReference>
<dbReference type="RefSeq" id="WP_069113227.1">
    <property type="nucleotide sequence ID" value="NZ_FNUC01000003.1"/>
</dbReference>
<evidence type="ECO:0000256" key="1">
    <source>
        <dbReference type="SAM" id="MobiDB-lite"/>
    </source>
</evidence>
<sequence length="336" mass="33199">MTAGLVLAVDGGQSSTRCLLGTRDGRLLAWATGPPVRHDAAPGAADDLRAVIDRLLADVTASAGAAPDDVVAAHLSLTSGLAVARAQAGRRLPAATVTADSDAVGALATVTTGAGAVLAAGTGVVGMALGPGGQRVEVSGWGADLGDEGGAYWLGLRLLRAATHAADGRGPRSPLIDRVPALLAEAGIDDAAQLRGLPGWIASGRLGRPAIARLAADVAAAAAGGDPVGSRLADRAGAELARCGDALLRAAGFLPRPPRLVLAGGVLEAGGPVARQPRPAAGRDPAAGRPGPPRGAAGRGRVPARAAYGGRRSGPAAAPRGHREFRRTDARSTSHG</sequence>
<dbReference type="SUPFAM" id="SSF53067">
    <property type="entry name" value="Actin-like ATPase domain"/>
    <property type="match status" value="2"/>
</dbReference>
<organism evidence="3 4">
    <name type="scientific">Jiangella alba</name>
    <dbReference type="NCBI Taxonomy" id="561176"/>
    <lineage>
        <taxon>Bacteria</taxon>
        <taxon>Bacillati</taxon>
        <taxon>Actinomycetota</taxon>
        <taxon>Actinomycetes</taxon>
        <taxon>Jiangellales</taxon>
        <taxon>Jiangellaceae</taxon>
        <taxon>Jiangella</taxon>
    </lineage>
</organism>